<feature type="region of interest" description="Disordered" evidence="4">
    <location>
        <begin position="1168"/>
        <end position="1291"/>
    </location>
</feature>
<name>A0A6I8RJC0_XENTR</name>
<gene>
    <name evidence="5 7 8" type="primary">mybbp1a</name>
</gene>
<feature type="region of interest" description="Disordered" evidence="4">
    <location>
        <begin position="1"/>
        <end position="20"/>
    </location>
</feature>
<dbReference type="GO" id="GO:0003714">
    <property type="term" value="F:transcription corepressor activity"/>
    <property type="evidence" value="ECO:0000318"/>
    <property type="project" value="GO_Central"/>
</dbReference>
<keyword evidence="6" id="KW-1185">Reference proteome</keyword>
<evidence type="ECO:0000256" key="2">
    <source>
        <dbReference type="ARBA" id="ARBA00006809"/>
    </source>
</evidence>
<evidence type="ECO:0000256" key="3">
    <source>
        <dbReference type="ARBA" id="ARBA00023242"/>
    </source>
</evidence>
<feature type="compositionally biased region" description="Basic residues" evidence="4">
    <location>
        <begin position="1230"/>
        <end position="1242"/>
    </location>
</feature>
<dbReference type="AGR" id="Xenbase:XB-GENE-999106"/>
<dbReference type="GO" id="GO:0005730">
    <property type="term" value="C:nucleolus"/>
    <property type="evidence" value="ECO:0000318"/>
    <property type="project" value="GO_Central"/>
</dbReference>
<dbReference type="PANTHER" id="PTHR13213:SF2">
    <property type="entry name" value="MYB-BINDING PROTEIN 1A"/>
    <property type="match status" value="1"/>
</dbReference>
<feature type="compositionally biased region" description="Acidic residues" evidence="4">
    <location>
        <begin position="745"/>
        <end position="763"/>
    </location>
</feature>
<dbReference type="Pfam" id="PF04931">
    <property type="entry name" value="DNA_pol_phi"/>
    <property type="match status" value="1"/>
</dbReference>
<dbReference type="KEGG" id="xtr:100135739"/>
<sequence length="1291" mass="146393">MVVECSSTMDTGESDVHVGQKQPKTAAAAARGIIQQNRQFLDFFWDIAKPEQDVRLAATENLIQYLKSSEKEDELKYTFKRLVEGLAATREAARPGFSLALAQVLQSFEEIPLSKVLEHISEKHNLERLNKKVLRNAAFGNFFGVLALFQSGRLAKDPKVLLQCVQILQNIAQYKEHLKDLPRKTLVDILSEIPESLFEEVLFGVLRADLTSAFSSPEQLHLLLVGMQKFPGVLKPKKLKKLLGSSVITTQENIPKLVDLLKTAAKSVKKDRCLPAVALDVMRISLQEETFDLFWREAVENGLMKDQSGPCMYMCFRLLGASLPLLDGKQLQTVLRSEVMQQYGAHVVSTQPADRFKFAPEMETYMDSFLENCTNSEKQLAVLIGFTKLTNQGYPVIPCVWKVIKHVQPGALQSYIDWLKNMFISPDLDSCLEFSTRRQKQNQEQQKTSEYVVFRLRKWIIPRLTSIIENPQVKRDEDQVMDIARFIFFHAFFEAKKSVSDIPETESLVSVPFDDRTRSLLADAFFSLLLNLNCMPLLGEGAATDILKEKHVVGVTADGRLWIHCMVLYANTVLTRGKAVKAIKQFSQEQKEAWDRMLQYVEILQKKSKRAHDMELSAYQQLLLLVGIHLFKTPEESVDLLNDIHNCLEKAQSKKSKKTENKEDTQEPEWVEVMVEILLSLFSQPSRLFRLVSRNVFKKICPYVTKNALQLILNVLDPEEEDDEEGAVIVTDEKDHGKSTSDKQEGDEESSSDDSSSDEDDEAEDKKQDSSDEEHLDQNVNELFRKQLMQVLQDGSAVEGDKSDEDLDDDTMMALDENLSALFAEQKKRIQAKKDEKARIRGEKILRKEFKTKVLDLIEVFVKKQPDSPLVFNIIEPLISVIEQSMNSESNQQEQDFLRKTADIFMNDLCKAKRYCKDVGELKEELHGMMERLVAKACKQSDSSVALYCFSASLYVLKVLKGSGIDQPEEGTKKQRRSHVSPLQAPCLGCLDLQRATAMYQESLNGFLTKRKSPLTVTMFLDLFNRFPFMCSPLLDIIVKSVKDGARPHQQGQACTLLLKVLQTPSLKQALSADQWSDLIRDSVDRVRETLEAVTEIKVKVDQEKVIKCFELLSFLIKTVTQQRLDISLTELHPMLETLGQNEKFGKSVRLEDMYWNVMKLLGYMRPQKEKTKPTPDAAAQPVNPLKKKKGFLPETKKRKNRKKAGQGEAKSDEAEIKSESPEDQGQATKPKKKKKKNKRKQPGQQGGAKPDNSAEGPPSKKAKSSQENTSKGGKLTTAGNKQKQKKKKSS</sequence>
<dbReference type="OMA" id="VWKHDDP"/>
<dbReference type="Ensembl" id="ENSXETT00000071982">
    <property type="protein sequence ID" value="ENSXETP00000080883"/>
    <property type="gene ID" value="ENSXETG00000035249"/>
</dbReference>
<evidence type="ECO:0000313" key="5">
    <source>
        <dbReference type="Ensembl" id="ENSXETP00000080883"/>
    </source>
</evidence>
<reference evidence="7" key="3">
    <citation type="submission" date="2025-04" db="UniProtKB">
        <authorList>
            <consortium name="RefSeq"/>
        </authorList>
    </citation>
    <scope>IDENTIFICATION</scope>
    <source>
        <strain evidence="7">Nigerian</strain>
        <tissue evidence="7">Liver and blood</tissue>
    </source>
</reference>
<keyword evidence="3" id="KW-0539">Nucleus</keyword>
<accession>A0A6I8RJC0</accession>
<organism evidence="5">
    <name type="scientific">Xenopus tropicalis</name>
    <name type="common">Western clawed frog</name>
    <name type="synonym">Silurana tropicalis</name>
    <dbReference type="NCBI Taxonomy" id="8364"/>
    <lineage>
        <taxon>Eukaryota</taxon>
        <taxon>Metazoa</taxon>
        <taxon>Chordata</taxon>
        <taxon>Craniata</taxon>
        <taxon>Vertebrata</taxon>
        <taxon>Euteleostomi</taxon>
        <taxon>Amphibia</taxon>
        <taxon>Batrachia</taxon>
        <taxon>Anura</taxon>
        <taxon>Pipoidea</taxon>
        <taxon>Pipidae</taxon>
        <taxon>Xenopodinae</taxon>
        <taxon>Xenopus</taxon>
        <taxon>Silurana</taxon>
    </lineage>
</organism>
<dbReference type="InterPro" id="IPR016024">
    <property type="entry name" value="ARM-type_fold"/>
</dbReference>
<dbReference type="InterPro" id="IPR007015">
    <property type="entry name" value="DNA_pol_V/MYBBP1A"/>
</dbReference>
<dbReference type="Bgee" id="ENSXETG00000035249">
    <property type="expression patterns" value="Expressed in ovary and 13 other cell types or tissues"/>
</dbReference>
<comment type="subcellular location">
    <subcellularLocation>
        <location evidence="1">Nucleus</location>
    </subcellularLocation>
</comment>
<reference evidence="5" key="1">
    <citation type="journal article" date="2010" name="Science">
        <title>The genome of the Western clawed frog Xenopus tropicalis.</title>
        <authorList>
            <person name="Hellsten U."/>
            <person name="Harland R.M."/>
            <person name="Gilchrist M.J."/>
            <person name="Hendrix D."/>
            <person name="Jurka J."/>
            <person name="Kapitonov V."/>
            <person name="Ovcharenko I."/>
            <person name="Putnam N.H."/>
            <person name="Shu S."/>
            <person name="Taher L."/>
            <person name="Blitz I.L."/>
            <person name="Blumberg B."/>
            <person name="Dichmann D.S."/>
            <person name="Dubchak I."/>
            <person name="Amaya E."/>
            <person name="Detter J.C."/>
            <person name="Fletcher R."/>
            <person name="Gerhard D.S."/>
            <person name="Goodstein D."/>
            <person name="Graves T."/>
            <person name="Grigoriev I.V."/>
            <person name="Grimwood J."/>
            <person name="Kawashima T."/>
            <person name="Lindquist E."/>
            <person name="Lucas S.M."/>
            <person name="Mead P.E."/>
            <person name="Mitros T."/>
            <person name="Ogino H."/>
            <person name="Ohta Y."/>
            <person name="Poliakov A.V."/>
            <person name="Pollet N."/>
            <person name="Robert J."/>
            <person name="Salamov A."/>
            <person name="Sater A.K."/>
            <person name="Schmutz J."/>
            <person name="Terry A."/>
            <person name="Vize P.D."/>
            <person name="Warren W.C."/>
            <person name="Wells D."/>
            <person name="Wills A."/>
            <person name="Wilson R.K."/>
            <person name="Zimmerman L.B."/>
            <person name="Zorn A.M."/>
            <person name="Grainger R."/>
            <person name="Grammer T."/>
            <person name="Khokha M.K."/>
            <person name="Richardson P.M."/>
            <person name="Rokhsar D.S."/>
        </authorList>
    </citation>
    <scope>NUCLEOTIDE SEQUENCE [LARGE SCALE GENOMIC DNA]</scope>
    <source>
        <strain evidence="5">Nigerian</strain>
    </source>
</reference>
<protein>
    <submittedName>
        <fullName evidence="5 7">Myb-binding protein 1A</fullName>
    </submittedName>
</protein>
<feature type="region of interest" description="Disordered" evidence="4">
    <location>
        <begin position="720"/>
        <end position="775"/>
    </location>
</feature>
<evidence type="ECO:0000313" key="8">
    <source>
        <dbReference type="Xenbase" id="XB-GENE-999106"/>
    </source>
</evidence>
<evidence type="ECO:0000313" key="6">
    <source>
        <dbReference type="Proteomes" id="UP000008143"/>
    </source>
</evidence>
<dbReference type="Proteomes" id="UP000008143">
    <property type="component" value="Chromosome 2"/>
</dbReference>
<feature type="compositionally biased region" description="Basic and acidic residues" evidence="4">
    <location>
        <begin position="731"/>
        <end position="744"/>
    </location>
</feature>
<feature type="compositionally biased region" description="Polar residues" evidence="4">
    <location>
        <begin position="1"/>
        <end position="11"/>
    </location>
</feature>
<dbReference type="Xenbase" id="XB-GENE-999106">
    <property type="gene designation" value="mybbp1a"/>
</dbReference>
<reference evidence="5" key="2">
    <citation type="submission" date="2020-05" db="UniProtKB">
        <authorList>
            <consortium name="Ensembl"/>
        </authorList>
    </citation>
    <scope>IDENTIFICATION</scope>
</reference>
<dbReference type="SUPFAM" id="SSF48371">
    <property type="entry name" value="ARM repeat"/>
    <property type="match status" value="1"/>
</dbReference>
<feature type="compositionally biased region" description="Basic residues" evidence="4">
    <location>
        <begin position="1186"/>
        <end position="1205"/>
    </location>
</feature>
<feature type="compositionally biased region" description="Basic and acidic residues" evidence="4">
    <location>
        <begin position="1210"/>
        <end position="1221"/>
    </location>
</feature>
<proteinExistence type="inferred from homology"/>
<dbReference type="GeneID" id="100135739"/>
<dbReference type="CTD" id="10514"/>
<dbReference type="GeneTree" id="ENSGT00390000017457"/>
<dbReference type="PANTHER" id="PTHR13213">
    <property type="entry name" value="MYB-BINDING PROTEIN 1A FAMILY MEMBER"/>
    <property type="match status" value="1"/>
</dbReference>
<dbReference type="RefSeq" id="XP_004911766.2">
    <property type="nucleotide sequence ID" value="XM_004911709.3"/>
</dbReference>
<evidence type="ECO:0000256" key="1">
    <source>
        <dbReference type="ARBA" id="ARBA00004123"/>
    </source>
</evidence>
<dbReference type="GO" id="GO:0043565">
    <property type="term" value="F:sequence-specific DNA binding"/>
    <property type="evidence" value="ECO:0000318"/>
    <property type="project" value="GO_Central"/>
</dbReference>
<comment type="similarity">
    <text evidence="2">Belongs to the MYBBP1A family.</text>
</comment>
<evidence type="ECO:0000256" key="4">
    <source>
        <dbReference type="SAM" id="MobiDB-lite"/>
    </source>
</evidence>
<evidence type="ECO:0000313" key="7">
    <source>
        <dbReference type="RefSeq" id="XP_004911766.2"/>
    </source>
</evidence>
<dbReference type="OrthoDB" id="342531at2759"/>